<dbReference type="InterPro" id="IPR021890">
    <property type="entry name" value="DUF3501"/>
</dbReference>
<sequence length="190" mass="22636">MVKITLQDILPWETYEKVRMDRIRRIIEIKNKRRIELGDRLTLLFENRDTVLQQIQEMVYLDKKGKKEDILEEIRIYSTLLPCDGKIKASLYIHSYDFKDLDWVYDNLRGIYNSIFLKVGNKLIQGMPEGGREQGREFSTVQYLTFDLEGEKSTDMEVHVIHENYRYSTKIDKSLAEDLIREAYDVCEKI</sequence>
<proteinExistence type="predicted"/>
<dbReference type="OrthoDB" id="42145at2157"/>
<dbReference type="EMBL" id="CP077717">
    <property type="protein sequence ID" value="QXJ27982.1"/>
    <property type="molecule type" value="Genomic_DNA"/>
</dbReference>
<accession>A0A8F5BMD7</accession>
<dbReference type="KEGG" id="sshi:J5U23_00850"/>
<evidence type="ECO:0000313" key="2">
    <source>
        <dbReference type="Proteomes" id="UP000694018"/>
    </source>
</evidence>
<evidence type="ECO:0008006" key="3">
    <source>
        <dbReference type="Google" id="ProtNLM"/>
    </source>
</evidence>
<reference evidence="1" key="1">
    <citation type="journal article" date="2021" name="Environ. Microbiol.">
        <title>New insights into the diversity and evolution of the archaeal mobilome from three complete genomes of Saccharolobus shibatae.</title>
        <authorList>
            <person name="Medvedeva S."/>
            <person name="Brandt D."/>
            <person name="Cvirkaite-Krupovic V."/>
            <person name="Liu Y."/>
            <person name="Severinov K."/>
            <person name="Ishino S."/>
            <person name="Ishino Y."/>
            <person name="Prangishvili D."/>
            <person name="Kalinowski J."/>
            <person name="Krupovic M."/>
        </authorList>
    </citation>
    <scope>NUCLEOTIDE SEQUENCE</scope>
    <source>
        <strain evidence="1">B12</strain>
    </source>
</reference>
<dbReference type="RefSeq" id="WP_218261273.1">
    <property type="nucleotide sequence ID" value="NZ_CP077717.1"/>
</dbReference>
<dbReference type="Pfam" id="PF12007">
    <property type="entry name" value="DUF3501"/>
    <property type="match status" value="1"/>
</dbReference>
<name>A0A8F5BMD7_SACSH</name>
<dbReference type="AlphaFoldDB" id="A0A8F5BMD7"/>
<protein>
    <recommendedName>
        <fullName evidence="3">Fructose-6-phosphate aldolase 2</fullName>
    </recommendedName>
</protein>
<evidence type="ECO:0000313" key="1">
    <source>
        <dbReference type="EMBL" id="QXJ27982.1"/>
    </source>
</evidence>
<dbReference type="Proteomes" id="UP000694018">
    <property type="component" value="Chromosome"/>
</dbReference>
<gene>
    <name evidence="1" type="ORF">J5U23_00850</name>
</gene>
<dbReference type="GeneID" id="65562449"/>
<organism evidence="1 2">
    <name type="scientific">Saccharolobus shibatae (strain ATCC 51178 / DSM 5389 / JCM 8931 / NBRC 15437 / B12)</name>
    <name type="common">Sulfolobus shibatae</name>
    <dbReference type="NCBI Taxonomy" id="523848"/>
    <lineage>
        <taxon>Archaea</taxon>
        <taxon>Thermoproteota</taxon>
        <taxon>Thermoprotei</taxon>
        <taxon>Sulfolobales</taxon>
        <taxon>Sulfolobaceae</taxon>
        <taxon>Saccharolobus</taxon>
    </lineage>
</organism>